<dbReference type="PANTHER" id="PTHR15907">
    <property type="entry name" value="DUF614 FAMILY PROTEIN-RELATED"/>
    <property type="match status" value="1"/>
</dbReference>
<dbReference type="KEGG" id="pmrn:116955941"/>
<evidence type="ECO:0000313" key="3">
    <source>
        <dbReference type="RefSeq" id="XP_032833192.1"/>
    </source>
</evidence>
<name>A0AAJ7UE92_PETMA</name>
<keyword evidence="2" id="KW-1185">Reference proteome</keyword>
<dbReference type="InterPro" id="IPR006461">
    <property type="entry name" value="PLAC_motif_containing"/>
</dbReference>
<comment type="similarity">
    <text evidence="1">Belongs to the cornifelin family.</text>
</comment>
<dbReference type="NCBIfam" id="TIGR01571">
    <property type="entry name" value="A_thal_Cys_rich"/>
    <property type="match status" value="1"/>
</dbReference>
<dbReference type="AlphaFoldDB" id="A0AAJ7UE92"/>
<evidence type="ECO:0000256" key="1">
    <source>
        <dbReference type="ARBA" id="ARBA00009024"/>
    </source>
</evidence>
<evidence type="ECO:0000313" key="2">
    <source>
        <dbReference type="Proteomes" id="UP001318040"/>
    </source>
</evidence>
<proteinExistence type="inferred from homology"/>
<reference evidence="3" key="1">
    <citation type="submission" date="2025-08" db="UniProtKB">
        <authorList>
            <consortium name="RefSeq"/>
        </authorList>
    </citation>
    <scope>IDENTIFICATION</scope>
    <source>
        <tissue evidence="3">Sperm</tissue>
    </source>
</reference>
<dbReference type="Pfam" id="PF04749">
    <property type="entry name" value="PLAC8"/>
    <property type="match status" value="1"/>
</dbReference>
<protein>
    <submittedName>
        <fullName evidence="3">Cornifelin homolog</fullName>
    </submittedName>
</protein>
<accession>A0AAJ7UE92</accession>
<gene>
    <name evidence="3" type="primary">LOC116955941</name>
</gene>
<dbReference type="RefSeq" id="XP_032833192.1">
    <property type="nucleotide sequence ID" value="XM_032977301.1"/>
</dbReference>
<dbReference type="Proteomes" id="UP001318040">
    <property type="component" value="Chromosome 62"/>
</dbReference>
<dbReference type="GeneID" id="116955941"/>
<organism evidence="2 3">
    <name type="scientific">Petromyzon marinus</name>
    <name type="common">Sea lamprey</name>
    <dbReference type="NCBI Taxonomy" id="7757"/>
    <lineage>
        <taxon>Eukaryota</taxon>
        <taxon>Metazoa</taxon>
        <taxon>Chordata</taxon>
        <taxon>Craniata</taxon>
        <taxon>Vertebrata</taxon>
        <taxon>Cyclostomata</taxon>
        <taxon>Hyperoartia</taxon>
        <taxon>Petromyzontiformes</taxon>
        <taxon>Petromyzontidae</taxon>
        <taxon>Petromyzon</taxon>
    </lineage>
</organism>
<sequence length="141" mass="15752">MIVTQHPVLVTQPPVLVTQPVAHTVNVQGQAQWSSHMMDCFQDTEICVCGFFCLPLLQCKVASDFGECFCVPMLPGALMALRTGIRERHHIEGTVFDDFVSLWCCNHCTTCQMARELRHQKNRGTAVTVVTTTQPVAVIHR</sequence>